<feature type="compositionally biased region" description="Polar residues" evidence="1">
    <location>
        <begin position="270"/>
        <end position="280"/>
    </location>
</feature>
<reference evidence="4" key="1">
    <citation type="journal article" date="2008" name="Nat. Genet.">
        <title>The Pristionchus pacificus genome provides a unique perspective on nematode lifestyle and parasitism.</title>
        <authorList>
            <person name="Dieterich C."/>
            <person name="Clifton S.W."/>
            <person name="Schuster L.N."/>
            <person name="Chinwalla A."/>
            <person name="Delehaunty K."/>
            <person name="Dinkelacker I."/>
            <person name="Fulton L."/>
            <person name="Fulton R."/>
            <person name="Godfrey J."/>
            <person name="Minx P."/>
            <person name="Mitreva M."/>
            <person name="Roeseler W."/>
            <person name="Tian H."/>
            <person name="Witte H."/>
            <person name="Yang S.P."/>
            <person name="Wilson R.K."/>
            <person name="Sommer R.J."/>
        </authorList>
    </citation>
    <scope>NUCLEOTIDE SEQUENCE [LARGE SCALE GENOMIC DNA]</scope>
    <source>
        <strain evidence="4">PS312</strain>
    </source>
</reference>
<gene>
    <name evidence="3" type="primary">WBGene00099458</name>
</gene>
<evidence type="ECO:0000259" key="2">
    <source>
        <dbReference type="SMART" id="SM00731"/>
    </source>
</evidence>
<feature type="compositionally biased region" description="Basic and acidic residues" evidence="1">
    <location>
        <begin position="319"/>
        <end position="338"/>
    </location>
</feature>
<dbReference type="Pfam" id="PF10263">
    <property type="entry name" value="SprT-like"/>
    <property type="match status" value="1"/>
</dbReference>
<feature type="compositionally biased region" description="Basic and acidic residues" evidence="1">
    <location>
        <begin position="23"/>
        <end position="46"/>
    </location>
</feature>
<feature type="compositionally biased region" description="Basic and acidic residues" evidence="1">
    <location>
        <begin position="131"/>
        <end position="146"/>
    </location>
</feature>
<dbReference type="PANTHER" id="PTHR23099">
    <property type="entry name" value="TRANSCRIPTIONAL REGULATOR"/>
    <property type="match status" value="1"/>
</dbReference>
<dbReference type="GO" id="GO:0005634">
    <property type="term" value="C:nucleus"/>
    <property type="evidence" value="ECO:0000318"/>
    <property type="project" value="GO_Central"/>
</dbReference>
<dbReference type="GO" id="GO:0006974">
    <property type="term" value="P:DNA damage response"/>
    <property type="evidence" value="ECO:0007669"/>
    <property type="project" value="UniProtKB-ARBA"/>
</dbReference>
<evidence type="ECO:0000313" key="3">
    <source>
        <dbReference type="EnsemblMetazoa" id="PPA09904.1"/>
    </source>
</evidence>
<name>A0A8R1U967_PRIPA</name>
<feature type="region of interest" description="Disordered" evidence="1">
    <location>
        <begin position="96"/>
        <end position="420"/>
    </location>
</feature>
<dbReference type="SUPFAM" id="SSF47095">
    <property type="entry name" value="HMG-box"/>
    <property type="match status" value="1"/>
</dbReference>
<evidence type="ECO:0000256" key="1">
    <source>
        <dbReference type="SAM" id="MobiDB-lite"/>
    </source>
</evidence>
<feature type="compositionally biased region" description="Acidic residues" evidence="1">
    <location>
        <begin position="339"/>
        <end position="354"/>
    </location>
</feature>
<feature type="domain" description="SprT-like" evidence="2">
    <location>
        <begin position="504"/>
        <end position="655"/>
    </location>
</feature>
<dbReference type="AlphaFoldDB" id="A0A8R1U967"/>
<sequence>MRATEVVDRGLTEQWAIRWSWRREESSTCDRPELSHAPIRDQNRPEDEADTSFKQLPIRSAMSGRSSEDEYAALGDEEKLLLADIYPELKEKLERSIERSRKKRAPVQRAKPAPLFDVSSEDDDDGVQLLEDSHVADVSSRSEDASFHSAKSSVEKADSRSISPPTSFRAEVQTGDDMDGSFVVNPRLNSSSSDFEEIEQDDQDPECESLVEETDDEDERGMGGDDDESVHSSDDDFIDDDESEMSVDQSFRADVVMKTPPNKRVLPPRSTRNQQFTTTGKAIVPAQRRNPAEISPSVAAKQRSEASSDEDGDGSGEESFERYLRKLKEEDQRKREQEERMEEDEEEEGEEMEDSFVVSDESVDVIDDEYENASEDDEEEEEEGRRDSDDSSCSSDDDGKENQRTTTKKKREEKTPGKRKNLLLELADTFNSPSVRAVDKESRDPDRHFLLSLSESYEGARRHADADAYLRRGVKGEKTRTALVQRLFGMFNREIFEDKQIDSAKRVVELFNWEIFEDKLPSDLSITFNARLRRTAGYCKYSTRQSKCSIELSPKVCDKPERIRDTLAHEMCHAAVFVLNRLIKENHGPVWKSWTRKFSSRFRGLPVPERCHNYEIEAKFVYECDGCGQLVKRHSKSLDTERKCCGRCHGRFHLRERTDTNGKKREANAFALYVKENYGEEKRSGRAHKEIMQTLSARFKQAKTEKSEEWEERDVKRLDLDMSVMSIHDEIDQFAPPPVHSSIGLYSIIQSMGIWAENFRVAKKAHNRKRKGVIEF</sequence>
<feature type="compositionally biased region" description="Acidic residues" evidence="1">
    <location>
        <begin position="235"/>
        <end position="245"/>
    </location>
</feature>
<dbReference type="Proteomes" id="UP000005239">
    <property type="component" value="Unassembled WGS sequence"/>
</dbReference>
<accession>A0A8R1U967</accession>
<dbReference type="InterPro" id="IPR006640">
    <property type="entry name" value="SprT-like_domain"/>
</dbReference>
<feature type="compositionally biased region" description="Acidic residues" evidence="1">
    <location>
        <begin position="194"/>
        <end position="228"/>
    </location>
</feature>
<dbReference type="PANTHER" id="PTHR23099:SF0">
    <property type="entry name" value="GERM CELL NUCLEAR ACIDIC PROTEIN"/>
    <property type="match status" value="1"/>
</dbReference>
<reference evidence="3" key="2">
    <citation type="submission" date="2022-06" db="UniProtKB">
        <authorList>
            <consortium name="EnsemblMetazoa"/>
        </authorList>
    </citation>
    <scope>IDENTIFICATION</scope>
    <source>
        <strain evidence="3">PS312</strain>
    </source>
</reference>
<dbReference type="SMART" id="SM00731">
    <property type="entry name" value="SprT"/>
    <property type="match status" value="1"/>
</dbReference>
<organism evidence="3 4">
    <name type="scientific">Pristionchus pacificus</name>
    <name type="common">Parasitic nematode worm</name>
    <dbReference type="NCBI Taxonomy" id="54126"/>
    <lineage>
        <taxon>Eukaryota</taxon>
        <taxon>Metazoa</taxon>
        <taxon>Ecdysozoa</taxon>
        <taxon>Nematoda</taxon>
        <taxon>Chromadorea</taxon>
        <taxon>Rhabditida</taxon>
        <taxon>Rhabditina</taxon>
        <taxon>Diplogasteromorpha</taxon>
        <taxon>Diplogasteroidea</taxon>
        <taxon>Neodiplogasteridae</taxon>
        <taxon>Pristionchus</taxon>
    </lineage>
</organism>
<feature type="region of interest" description="Disordered" evidence="1">
    <location>
        <begin position="23"/>
        <end position="70"/>
    </location>
</feature>
<keyword evidence="4" id="KW-1185">Reference proteome</keyword>
<evidence type="ECO:0000313" key="4">
    <source>
        <dbReference type="Proteomes" id="UP000005239"/>
    </source>
</evidence>
<protein>
    <submittedName>
        <fullName evidence="3">SprT-like domain-containing protein</fullName>
    </submittedName>
</protein>
<dbReference type="EnsemblMetazoa" id="PPA09904.1">
    <property type="protein sequence ID" value="PPA09904.1"/>
    <property type="gene ID" value="WBGene00099458"/>
</dbReference>
<feature type="compositionally biased region" description="Acidic residues" evidence="1">
    <location>
        <begin position="361"/>
        <end position="382"/>
    </location>
</feature>
<dbReference type="InterPro" id="IPR036910">
    <property type="entry name" value="HMG_box_dom_sf"/>
</dbReference>
<feature type="compositionally biased region" description="Acidic residues" evidence="1">
    <location>
        <begin position="307"/>
        <end position="318"/>
    </location>
</feature>
<proteinExistence type="predicted"/>